<protein>
    <recommendedName>
        <fullName evidence="9">Octaprenyl diphosphate synthase</fullName>
        <ecNumber evidence="8">2.5.1.90</ecNumber>
    </recommendedName>
    <alternativeName>
        <fullName evidence="11">All-trans-octaprenyl-diphosphate synthase</fullName>
    </alternativeName>
    <alternativeName>
        <fullName evidence="10">Octaprenyl pyrophosphate synthase</fullName>
    </alternativeName>
</protein>
<dbReference type="InterPro" id="IPR008949">
    <property type="entry name" value="Isoprenoid_synthase_dom_sf"/>
</dbReference>
<reference evidence="13" key="1">
    <citation type="journal article" date="2014" name="Int. J. Syst. Evol. Microbiol.">
        <title>Complete genome sequence of Corynebacterium casei LMG S-19264T (=DSM 44701T), isolated from a smear-ripened cheese.</title>
        <authorList>
            <consortium name="US DOE Joint Genome Institute (JGI-PGF)"/>
            <person name="Walter F."/>
            <person name="Albersmeier A."/>
            <person name="Kalinowski J."/>
            <person name="Ruckert C."/>
        </authorList>
    </citation>
    <scope>NUCLEOTIDE SEQUENCE</scope>
    <source>
        <strain evidence="13">CGMCC 1.15254</strain>
    </source>
</reference>
<evidence type="ECO:0000256" key="3">
    <source>
        <dbReference type="ARBA" id="ARBA00022679"/>
    </source>
</evidence>
<evidence type="ECO:0000256" key="4">
    <source>
        <dbReference type="ARBA" id="ARBA00022723"/>
    </source>
</evidence>
<dbReference type="Gene3D" id="1.10.600.10">
    <property type="entry name" value="Farnesyl Diphosphate Synthase"/>
    <property type="match status" value="1"/>
</dbReference>
<comment type="similarity">
    <text evidence="2 12">Belongs to the FPP/GGPP synthase family.</text>
</comment>
<comment type="function">
    <text evidence="7">Supplies octaprenyl diphosphate, the precursor for the side chain of the isoprenoid quinones ubiquinone and menaquinone.</text>
</comment>
<keyword evidence="3 12" id="KW-0808">Transferase</keyword>
<evidence type="ECO:0000256" key="6">
    <source>
        <dbReference type="ARBA" id="ARBA00051506"/>
    </source>
</evidence>
<dbReference type="InterPro" id="IPR033749">
    <property type="entry name" value="Polyprenyl_synt_CS"/>
</dbReference>
<dbReference type="CDD" id="cd00685">
    <property type="entry name" value="Trans_IPPS_HT"/>
    <property type="match status" value="1"/>
</dbReference>
<dbReference type="SUPFAM" id="SSF48576">
    <property type="entry name" value="Terpenoid synthases"/>
    <property type="match status" value="1"/>
</dbReference>
<dbReference type="GO" id="GO:0008299">
    <property type="term" value="P:isoprenoid biosynthetic process"/>
    <property type="evidence" value="ECO:0007669"/>
    <property type="project" value="InterPro"/>
</dbReference>
<dbReference type="Proteomes" id="UP000632498">
    <property type="component" value="Unassembled WGS sequence"/>
</dbReference>
<dbReference type="GO" id="GO:0046872">
    <property type="term" value="F:metal ion binding"/>
    <property type="evidence" value="ECO:0007669"/>
    <property type="project" value="UniProtKB-KW"/>
</dbReference>
<accession>A0A917FHH5</accession>
<evidence type="ECO:0000256" key="7">
    <source>
        <dbReference type="ARBA" id="ARBA00055029"/>
    </source>
</evidence>
<dbReference type="AlphaFoldDB" id="A0A917FHH5"/>
<dbReference type="SFLD" id="SFLDS00005">
    <property type="entry name" value="Isoprenoid_Synthase_Type_I"/>
    <property type="match status" value="1"/>
</dbReference>
<evidence type="ECO:0000313" key="14">
    <source>
        <dbReference type="Proteomes" id="UP000632498"/>
    </source>
</evidence>
<comment type="cofactor">
    <cofactor evidence="1">
        <name>Mg(2+)</name>
        <dbReference type="ChEBI" id="CHEBI:18420"/>
    </cofactor>
</comment>
<evidence type="ECO:0000313" key="13">
    <source>
        <dbReference type="EMBL" id="GGF76589.1"/>
    </source>
</evidence>
<evidence type="ECO:0000256" key="10">
    <source>
        <dbReference type="ARBA" id="ARBA00079637"/>
    </source>
</evidence>
<dbReference type="FunFam" id="1.10.600.10:FF:000002">
    <property type="entry name" value="Octaprenyl diphosphate synthase"/>
    <property type="match status" value="1"/>
</dbReference>
<evidence type="ECO:0000256" key="9">
    <source>
        <dbReference type="ARBA" id="ARBA00072473"/>
    </source>
</evidence>
<proteinExistence type="inferred from homology"/>
<comment type="catalytic activity">
    <reaction evidence="6">
        <text>5 isopentenyl diphosphate + (2E,6E)-farnesyl diphosphate = all-trans-octaprenyl diphosphate + 5 diphosphate</text>
        <dbReference type="Rhea" id="RHEA:27798"/>
        <dbReference type="ChEBI" id="CHEBI:33019"/>
        <dbReference type="ChEBI" id="CHEBI:57711"/>
        <dbReference type="ChEBI" id="CHEBI:128769"/>
        <dbReference type="ChEBI" id="CHEBI:175763"/>
        <dbReference type="EC" id="2.5.1.90"/>
    </reaction>
</comment>
<gene>
    <name evidence="13" type="ORF">GCM10011332_33240</name>
</gene>
<evidence type="ECO:0000256" key="8">
    <source>
        <dbReference type="ARBA" id="ARBA00066511"/>
    </source>
</evidence>
<dbReference type="InterPro" id="IPR000092">
    <property type="entry name" value="Polyprenyl_synt"/>
</dbReference>
<keyword evidence="5" id="KW-0460">Magnesium</keyword>
<dbReference type="EMBL" id="BMHV01000053">
    <property type="protein sequence ID" value="GGF76589.1"/>
    <property type="molecule type" value="Genomic_DNA"/>
</dbReference>
<evidence type="ECO:0000256" key="11">
    <source>
        <dbReference type="ARBA" id="ARBA00083124"/>
    </source>
</evidence>
<name>A0A917FHH5_9PROT</name>
<evidence type="ECO:0000256" key="1">
    <source>
        <dbReference type="ARBA" id="ARBA00001946"/>
    </source>
</evidence>
<comment type="caution">
    <text evidence="13">The sequence shown here is derived from an EMBL/GenBank/DDBJ whole genome shotgun (WGS) entry which is preliminary data.</text>
</comment>
<evidence type="ECO:0000256" key="12">
    <source>
        <dbReference type="RuleBase" id="RU004466"/>
    </source>
</evidence>
<sequence>MDNMDKHSSGPSAVETLTNLVADDLKAVNAAILERMQSPVALIPQLAGHIIAAGGKRLRPMLTLASARLLDYQGSKHVGLAACVEFIHTATLLHDDVVDESDLRRGQDSANAIWGNKASVLVGDFLFSRSFELMVQADSLKVMEILSHASSVIAEGEVLQLITANDADTTEDAYLEVIQAKTAQLFAAACHVGGLVAGATPEQEEALQSYGNNLGIAFQLIDDALDYSAKQAELGKAVGDDFRDGKMTLPVILAVARGDDDEKAFWKRTQEDQDFQDGDLERALHLLQKHNTLDDTVARARQYGEKAIADLDIFPESPAREALKGIVEFCIERAY</sequence>
<dbReference type="GO" id="GO:0106350">
    <property type="term" value="F:all-trans-octaprenyl-diphosphate synthase activity"/>
    <property type="evidence" value="ECO:0007669"/>
    <property type="project" value="UniProtKB-EC"/>
</dbReference>
<dbReference type="PANTHER" id="PTHR12001:SF69">
    <property type="entry name" value="ALL TRANS-POLYPRENYL-DIPHOSPHATE SYNTHASE PDSS1"/>
    <property type="match status" value="1"/>
</dbReference>
<dbReference type="EC" id="2.5.1.90" evidence="8"/>
<keyword evidence="4" id="KW-0479">Metal-binding</keyword>
<dbReference type="PANTHER" id="PTHR12001">
    <property type="entry name" value="GERANYLGERANYL PYROPHOSPHATE SYNTHASE"/>
    <property type="match status" value="1"/>
</dbReference>
<reference evidence="13" key="2">
    <citation type="submission" date="2020-09" db="EMBL/GenBank/DDBJ databases">
        <authorList>
            <person name="Sun Q."/>
            <person name="Zhou Y."/>
        </authorList>
    </citation>
    <scope>NUCLEOTIDE SEQUENCE</scope>
    <source>
        <strain evidence="13">CGMCC 1.15254</strain>
    </source>
</reference>
<dbReference type="Pfam" id="PF00348">
    <property type="entry name" value="polyprenyl_synt"/>
    <property type="match status" value="1"/>
</dbReference>
<evidence type="ECO:0000256" key="5">
    <source>
        <dbReference type="ARBA" id="ARBA00022842"/>
    </source>
</evidence>
<dbReference type="PROSITE" id="PS00723">
    <property type="entry name" value="POLYPRENYL_SYNTHASE_1"/>
    <property type="match status" value="1"/>
</dbReference>
<keyword evidence="14" id="KW-1185">Reference proteome</keyword>
<evidence type="ECO:0000256" key="2">
    <source>
        <dbReference type="ARBA" id="ARBA00006706"/>
    </source>
</evidence>
<organism evidence="13 14">
    <name type="scientific">Terasakiella brassicae</name>
    <dbReference type="NCBI Taxonomy" id="1634917"/>
    <lineage>
        <taxon>Bacteria</taxon>
        <taxon>Pseudomonadati</taxon>
        <taxon>Pseudomonadota</taxon>
        <taxon>Alphaproteobacteria</taxon>
        <taxon>Rhodospirillales</taxon>
        <taxon>Terasakiellaceae</taxon>
        <taxon>Terasakiella</taxon>
    </lineage>
</organism>